<comment type="pathway">
    <text evidence="1">Bacterial outer membrane biogenesis; LPS O-antigen biosynthesis.</text>
</comment>
<dbReference type="InterPro" id="IPR001509">
    <property type="entry name" value="Epimerase_deHydtase"/>
</dbReference>
<evidence type="ECO:0000313" key="4">
    <source>
        <dbReference type="EMBL" id="PIA68267.1"/>
    </source>
</evidence>
<dbReference type="SUPFAM" id="SSF51735">
    <property type="entry name" value="NAD(P)-binding Rossmann-fold domains"/>
    <property type="match status" value="1"/>
</dbReference>
<organism evidence="4 5">
    <name type="scientific">Pseudomonas sediminis</name>
    <dbReference type="NCBI Taxonomy" id="1691904"/>
    <lineage>
        <taxon>Bacteria</taxon>
        <taxon>Pseudomonadati</taxon>
        <taxon>Pseudomonadota</taxon>
        <taxon>Gammaproteobacteria</taxon>
        <taxon>Pseudomonadales</taxon>
        <taxon>Pseudomonadaceae</taxon>
        <taxon>Pseudomonas</taxon>
    </lineage>
</organism>
<evidence type="ECO:0000256" key="2">
    <source>
        <dbReference type="ARBA" id="ARBA00007637"/>
    </source>
</evidence>
<evidence type="ECO:0000256" key="1">
    <source>
        <dbReference type="ARBA" id="ARBA00005125"/>
    </source>
</evidence>
<proteinExistence type="inferred from homology"/>
<accession>A0A2G5FJU6</accession>
<dbReference type="Gene3D" id="3.90.25.10">
    <property type="entry name" value="UDP-galactose 4-epimerase, domain 1"/>
    <property type="match status" value="1"/>
</dbReference>
<dbReference type="RefSeq" id="WP_099525385.1">
    <property type="nucleotide sequence ID" value="NZ_NIQU01000005.1"/>
</dbReference>
<name>A0A2G5FJU6_9PSED</name>
<feature type="domain" description="NAD-dependent epimerase/dehydratase" evidence="3">
    <location>
        <begin position="12"/>
        <end position="250"/>
    </location>
</feature>
<comment type="caution">
    <text evidence="4">The sequence shown here is derived from an EMBL/GenBank/DDBJ whole genome shotgun (WGS) entry which is preliminary data.</text>
</comment>
<reference evidence="5" key="1">
    <citation type="submission" date="2017-06" db="EMBL/GenBank/DDBJ databases">
        <authorList>
            <person name="Rastogi G."/>
            <person name="Vaishampayan P."/>
            <person name="Seuylemezian A."/>
        </authorList>
    </citation>
    <scope>NUCLEOTIDE SEQUENCE [LARGE SCALE GENOMIC DNA]</scope>
    <source>
        <strain evidence="5">PI11</strain>
    </source>
</reference>
<dbReference type="EMBL" id="NIQU01000005">
    <property type="protein sequence ID" value="PIA68267.1"/>
    <property type="molecule type" value="Genomic_DNA"/>
</dbReference>
<dbReference type="InterPro" id="IPR036291">
    <property type="entry name" value="NAD(P)-bd_dom_sf"/>
</dbReference>
<gene>
    <name evidence="4" type="ORF">CDO35_14310</name>
</gene>
<sequence>MTIREGFAGKGVLVTGGAGFIGSHLVDRLLAEGAAHVVVIDNLFVGSEDNLVEALASGKATFYRDDAELSTSLEYIFANHAIDVVFNCATKALNYSFLNPANAFDTNVKVVLNLLELQRRGLFKTLCHFSTSEVYGSAVYEPMDEAHPRNPTTTYAAGKAAADLAVESYVRMFGLDAYIVRPFNNYGPRQNHKGMLAGVIPITAVRLLTGGTPEIHGEGTQSRDFIYVHDTVDAVVKLHAVLPSGETVNISTDNQISINELIPRICAHYGYSGEILRKPARHSDVLSHNASNERVKGLIQYSLTPFEQGLAQTLDWYTHLIGSRA</sequence>
<dbReference type="Proteomes" id="UP000229504">
    <property type="component" value="Unassembled WGS sequence"/>
</dbReference>
<dbReference type="AlphaFoldDB" id="A0A2G5FJU6"/>
<evidence type="ECO:0000313" key="5">
    <source>
        <dbReference type="Proteomes" id="UP000229504"/>
    </source>
</evidence>
<protein>
    <submittedName>
        <fullName evidence="4">UDP-glucose 4-epimerase</fullName>
    </submittedName>
</protein>
<evidence type="ECO:0000259" key="3">
    <source>
        <dbReference type="Pfam" id="PF01370"/>
    </source>
</evidence>
<dbReference type="PANTHER" id="PTHR43000">
    <property type="entry name" value="DTDP-D-GLUCOSE 4,6-DEHYDRATASE-RELATED"/>
    <property type="match status" value="1"/>
</dbReference>
<comment type="similarity">
    <text evidence="2">Belongs to the NAD(P)-dependent epimerase/dehydratase family.</text>
</comment>
<dbReference type="Pfam" id="PF01370">
    <property type="entry name" value="Epimerase"/>
    <property type="match status" value="1"/>
</dbReference>
<dbReference type="Gene3D" id="3.40.50.720">
    <property type="entry name" value="NAD(P)-binding Rossmann-like Domain"/>
    <property type="match status" value="1"/>
</dbReference>